<feature type="transmembrane region" description="Helical" evidence="1">
    <location>
        <begin position="156"/>
        <end position="181"/>
    </location>
</feature>
<dbReference type="PANTHER" id="PTHR43471">
    <property type="entry name" value="ABC TRANSPORTER PERMEASE"/>
    <property type="match status" value="1"/>
</dbReference>
<feature type="transmembrane region" description="Helical" evidence="1">
    <location>
        <begin position="236"/>
        <end position="257"/>
    </location>
</feature>
<feature type="transmembrane region" description="Helical" evidence="1">
    <location>
        <begin position="122"/>
        <end position="144"/>
    </location>
</feature>
<sequence>MNIFTYELKTGMPSMIYWTAAIILLLFMFMLMYPALSQDISVFESLLNNFPLELRQALGITDLNLSQVLGYYGFLFTYILLLGSIYAIKSGISVLSEETRSKTADFLLAKPVSRSTIVSAKILSVLTLLAVQNIIFITFSWIILQVYGPGQFNGTALALINLSLIQVQLYFLAAGIFIASVMKKIKTVLPVALGVVFALYILQMVNQTIDDPKLAYFTPFAYFDVGKIIQDISYDMSFLVINLFIITILTGSTYLLYQRKDMPSI</sequence>
<organism evidence="2">
    <name type="scientific">hydrocarbon metagenome</name>
    <dbReference type="NCBI Taxonomy" id="938273"/>
    <lineage>
        <taxon>unclassified sequences</taxon>
        <taxon>metagenomes</taxon>
        <taxon>ecological metagenomes</taxon>
    </lineage>
</organism>
<feature type="transmembrane region" description="Helical" evidence="1">
    <location>
        <begin position="15"/>
        <end position="36"/>
    </location>
</feature>
<dbReference type="GO" id="GO:0005886">
    <property type="term" value="C:plasma membrane"/>
    <property type="evidence" value="ECO:0007669"/>
    <property type="project" value="UniProtKB-SubCell"/>
</dbReference>
<dbReference type="Pfam" id="PF12679">
    <property type="entry name" value="ABC2_membrane_2"/>
    <property type="match status" value="1"/>
</dbReference>
<feature type="transmembrane region" description="Helical" evidence="1">
    <location>
        <begin position="188"/>
        <end position="205"/>
    </location>
</feature>
<name>A0A0W8E933_9ZZZZ</name>
<gene>
    <name evidence="2" type="ORF">ASZ90_017449</name>
</gene>
<evidence type="ECO:0000313" key="2">
    <source>
        <dbReference type="EMBL" id="KUG05128.1"/>
    </source>
</evidence>
<dbReference type="PANTHER" id="PTHR43471:SF12">
    <property type="entry name" value="HYPOTHETICAL MEMBRANE PROTEIN, CONSERVED"/>
    <property type="match status" value="1"/>
</dbReference>
<protein>
    <recommendedName>
        <fullName evidence="3">Abc transporter, permease protein</fullName>
    </recommendedName>
</protein>
<accession>A0A0W8E933</accession>
<evidence type="ECO:0000256" key="1">
    <source>
        <dbReference type="SAM" id="Phobius"/>
    </source>
</evidence>
<keyword evidence="1" id="KW-0812">Transmembrane</keyword>
<proteinExistence type="predicted"/>
<dbReference type="EMBL" id="LNQE01001829">
    <property type="protein sequence ID" value="KUG05128.1"/>
    <property type="molecule type" value="Genomic_DNA"/>
</dbReference>
<reference evidence="2" key="1">
    <citation type="journal article" date="2015" name="Proc. Natl. Acad. Sci. U.S.A.">
        <title>Networks of energetic and metabolic interactions define dynamics in microbial communities.</title>
        <authorList>
            <person name="Embree M."/>
            <person name="Liu J.K."/>
            <person name="Al-Bassam M.M."/>
            <person name="Zengler K."/>
        </authorList>
    </citation>
    <scope>NUCLEOTIDE SEQUENCE</scope>
</reference>
<comment type="caution">
    <text evidence="2">The sequence shown here is derived from an EMBL/GenBank/DDBJ whole genome shotgun (WGS) entry which is preliminary data.</text>
</comment>
<keyword evidence="1" id="KW-0472">Membrane</keyword>
<dbReference type="GO" id="GO:0140359">
    <property type="term" value="F:ABC-type transporter activity"/>
    <property type="evidence" value="ECO:0007669"/>
    <property type="project" value="InterPro"/>
</dbReference>
<evidence type="ECO:0008006" key="3">
    <source>
        <dbReference type="Google" id="ProtNLM"/>
    </source>
</evidence>
<keyword evidence="1" id="KW-1133">Transmembrane helix</keyword>
<dbReference type="AlphaFoldDB" id="A0A0W8E933"/>
<feature type="transmembrane region" description="Helical" evidence="1">
    <location>
        <begin position="69"/>
        <end position="88"/>
    </location>
</feature>